<organism evidence="1 2">
    <name type="scientific">Necator americanus</name>
    <name type="common">Human hookworm</name>
    <dbReference type="NCBI Taxonomy" id="51031"/>
    <lineage>
        <taxon>Eukaryota</taxon>
        <taxon>Metazoa</taxon>
        <taxon>Ecdysozoa</taxon>
        <taxon>Nematoda</taxon>
        <taxon>Chromadorea</taxon>
        <taxon>Rhabditida</taxon>
        <taxon>Rhabditina</taxon>
        <taxon>Rhabditomorpha</taxon>
        <taxon>Strongyloidea</taxon>
        <taxon>Ancylostomatidae</taxon>
        <taxon>Bunostominae</taxon>
        <taxon>Necator</taxon>
    </lineage>
</organism>
<sequence length="64" mass="7469">MRREDPGVLQCSTRAKNRETVQLRKEEKEFSFIKRDELHKTCCQICPSKVLKRQQPMAIADCCG</sequence>
<proteinExistence type="predicted"/>
<name>W2TY33_NECAM</name>
<dbReference type="Proteomes" id="UP000053676">
    <property type="component" value="Unassembled WGS sequence"/>
</dbReference>
<dbReference type="EMBL" id="KI657639">
    <property type="protein sequence ID" value="ETN85932.1"/>
    <property type="molecule type" value="Genomic_DNA"/>
</dbReference>
<dbReference type="AlphaFoldDB" id="W2TY33"/>
<dbReference type="KEGG" id="nai:NECAME_16571"/>
<protein>
    <submittedName>
        <fullName evidence="1">Uncharacterized protein</fullName>
    </submittedName>
</protein>
<reference evidence="2" key="1">
    <citation type="journal article" date="2014" name="Nat. Genet.">
        <title>Genome of the human hookworm Necator americanus.</title>
        <authorList>
            <person name="Tang Y.T."/>
            <person name="Gao X."/>
            <person name="Rosa B.A."/>
            <person name="Abubucker S."/>
            <person name="Hallsworth-Pepin K."/>
            <person name="Martin J."/>
            <person name="Tyagi R."/>
            <person name="Heizer E."/>
            <person name="Zhang X."/>
            <person name="Bhonagiri-Palsikar V."/>
            <person name="Minx P."/>
            <person name="Warren W.C."/>
            <person name="Wang Q."/>
            <person name="Zhan B."/>
            <person name="Hotez P.J."/>
            <person name="Sternberg P.W."/>
            <person name="Dougall A."/>
            <person name="Gaze S.T."/>
            <person name="Mulvenna J."/>
            <person name="Sotillo J."/>
            <person name="Ranganathan S."/>
            <person name="Rabelo E.M."/>
            <person name="Wilson R.K."/>
            <person name="Felgner P.L."/>
            <person name="Bethony J."/>
            <person name="Hawdon J.M."/>
            <person name="Gasser R.B."/>
            <person name="Loukas A."/>
            <person name="Mitreva M."/>
        </authorList>
    </citation>
    <scope>NUCLEOTIDE SEQUENCE [LARGE SCALE GENOMIC DNA]</scope>
</reference>
<gene>
    <name evidence="1" type="ORF">NECAME_16571</name>
</gene>
<accession>W2TY33</accession>
<evidence type="ECO:0000313" key="1">
    <source>
        <dbReference type="EMBL" id="ETN85932.1"/>
    </source>
</evidence>
<keyword evidence="2" id="KW-1185">Reference proteome</keyword>
<evidence type="ECO:0000313" key="2">
    <source>
        <dbReference type="Proteomes" id="UP000053676"/>
    </source>
</evidence>